<protein>
    <submittedName>
        <fullName evidence="2">Uncharacterized protein</fullName>
    </submittedName>
</protein>
<evidence type="ECO:0000313" key="4">
    <source>
        <dbReference type="Proteomes" id="UP001321249"/>
    </source>
</evidence>
<dbReference type="AlphaFoldDB" id="A0AAJ5ZG88"/>
<reference evidence="3" key="3">
    <citation type="submission" date="2023-06" db="EMBL/GenBank/DDBJ databases">
        <title>Pangenomics reveal diversification of enzyme families and niche specialization in globally abundant SAR202 bacteria.</title>
        <authorList>
            <person name="Saw J.H.W."/>
        </authorList>
    </citation>
    <scope>NUCLEOTIDE SEQUENCE [LARGE SCALE GENOMIC DNA]</scope>
    <source>
        <strain evidence="3">JH1073</strain>
    </source>
</reference>
<keyword evidence="3" id="KW-1185">Reference proteome</keyword>
<sequence length="76" mass="8869">MLNYKPISVDRARVQYFQAVNDVNQAVGGIERDKARSAQRRATQVLQNAQRIDRNKKEAQARAKKRRRVDWNVAVF</sequence>
<dbReference type="RefSeq" id="WP_342823181.1">
    <property type="nucleotide sequence ID" value="NZ_CP046146.1"/>
</dbReference>
<reference evidence="3 4" key="1">
    <citation type="submission" date="2019-11" db="EMBL/GenBank/DDBJ databases">
        <authorList>
            <person name="Cho J.-C."/>
        </authorList>
    </citation>
    <scope>NUCLEOTIDE SEQUENCE [LARGE SCALE GENOMIC DNA]</scope>
    <source>
        <strain evidence="2 3">JH1073</strain>
        <strain evidence="1 4">JH702</strain>
    </source>
</reference>
<proteinExistence type="predicted"/>
<organism evidence="2 3">
    <name type="scientific">Candidatus Lucifugimonas marina</name>
    <dbReference type="NCBI Taxonomy" id="3038979"/>
    <lineage>
        <taxon>Bacteria</taxon>
        <taxon>Bacillati</taxon>
        <taxon>Chloroflexota</taxon>
        <taxon>Dehalococcoidia</taxon>
        <taxon>SAR202 cluster</taxon>
        <taxon>Candidatus Lucifugimonadales</taxon>
        <taxon>Candidatus Lucifugimonadaceae</taxon>
        <taxon>Candidatus Lucifugimonas</taxon>
    </lineage>
</organism>
<reference evidence="2" key="2">
    <citation type="journal article" date="2023" name="Nat. Commun.">
        <title>Cultivation of marine bacteria of the SAR202 clade.</title>
        <authorList>
            <person name="Lim Y."/>
            <person name="Seo J.H."/>
            <person name="Giovannoni S.J."/>
            <person name="Kang I."/>
            <person name="Cho J.C."/>
        </authorList>
    </citation>
    <scope>NUCLEOTIDE SEQUENCE</scope>
    <source>
        <strain evidence="2">JH1073</strain>
    </source>
</reference>
<name>A0AAJ5ZG88_9CHLR</name>
<evidence type="ECO:0000313" key="1">
    <source>
        <dbReference type="EMBL" id="MDG0865807.1"/>
    </source>
</evidence>
<gene>
    <name evidence="1" type="ORF">GKO46_01805</name>
    <name evidence="2" type="ORF">GKO48_07460</name>
</gene>
<evidence type="ECO:0000313" key="2">
    <source>
        <dbReference type="EMBL" id="WFG39461.1"/>
    </source>
</evidence>
<dbReference type="EMBL" id="CP046147">
    <property type="protein sequence ID" value="WFG39461.1"/>
    <property type="molecule type" value="Genomic_DNA"/>
</dbReference>
<dbReference type="Proteomes" id="UP001219901">
    <property type="component" value="Chromosome"/>
</dbReference>
<accession>A0AAJ5ZG88</accession>
<dbReference type="Proteomes" id="UP001321249">
    <property type="component" value="Unassembled WGS sequence"/>
</dbReference>
<evidence type="ECO:0000313" key="3">
    <source>
        <dbReference type="Proteomes" id="UP001219901"/>
    </source>
</evidence>
<dbReference type="EMBL" id="WMBE01000001">
    <property type="protein sequence ID" value="MDG0865807.1"/>
    <property type="molecule type" value="Genomic_DNA"/>
</dbReference>